<dbReference type="EMBL" id="FR904296">
    <property type="protein sequence ID" value="CDQ58065.1"/>
    <property type="molecule type" value="Genomic_DNA"/>
</dbReference>
<dbReference type="GO" id="GO:0060307">
    <property type="term" value="P:regulation of ventricular cardiac muscle cell membrane repolarization"/>
    <property type="evidence" value="ECO:0007669"/>
    <property type="project" value="TreeGrafter"/>
</dbReference>
<dbReference type="PaxDb" id="8022-A0A060W0F3"/>
<keyword evidence="5 6" id="KW-0472">Membrane</keyword>
<organism evidence="7 8">
    <name type="scientific">Oncorhynchus mykiss</name>
    <name type="common">Rainbow trout</name>
    <name type="synonym">Salmo gairdneri</name>
    <dbReference type="NCBI Taxonomy" id="8022"/>
    <lineage>
        <taxon>Eukaryota</taxon>
        <taxon>Metazoa</taxon>
        <taxon>Chordata</taxon>
        <taxon>Craniata</taxon>
        <taxon>Vertebrata</taxon>
        <taxon>Euteleostomi</taxon>
        <taxon>Actinopterygii</taxon>
        <taxon>Neopterygii</taxon>
        <taxon>Teleostei</taxon>
        <taxon>Protacanthopterygii</taxon>
        <taxon>Salmoniformes</taxon>
        <taxon>Salmonidae</taxon>
        <taxon>Salmoninae</taxon>
        <taxon>Oncorhynchus</taxon>
    </lineage>
</organism>
<evidence type="ECO:0000313" key="7">
    <source>
        <dbReference type="EMBL" id="CDQ58065.1"/>
    </source>
</evidence>
<evidence type="ECO:0000256" key="2">
    <source>
        <dbReference type="ARBA" id="ARBA00005688"/>
    </source>
</evidence>
<comment type="similarity">
    <text evidence="2">Belongs to the potassium channel KCNE family.</text>
</comment>
<reference evidence="7" key="1">
    <citation type="journal article" date="2014" name="Nat. Commun.">
        <title>The rainbow trout genome provides novel insights into evolution after whole-genome duplication in vertebrates.</title>
        <authorList>
            <person name="Berthelot C."/>
            <person name="Brunet F."/>
            <person name="Chalopin D."/>
            <person name="Juanchich A."/>
            <person name="Bernard M."/>
            <person name="Noel B."/>
            <person name="Bento P."/>
            <person name="Da Silva C."/>
            <person name="Labadie K."/>
            <person name="Alberti A."/>
            <person name="Aury J.M."/>
            <person name="Louis A."/>
            <person name="Dehais P."/>
            <person name="Bardou P."/>
            <person name="Montfort J."/>
            <person name="Klopp C."/>
            <person name="Cabau C."/>
            <person name="Gaspin C."/>
            <person name="Thorgaard G.H."/>
            <person name="Boussaha M."/>
            <person name="Quillet E."/>
            <person name="Guyomard R."/>
            <person name="Galiana D."/>
            <person name="Bobe J."/>
            <person name="Volff J.N."/>
            <person name="Genet C."/>
            <person name="Wincker P."/>
            <person name="Jaillon O."/>
            <person name="Roest Crollius H."/>
            <person name="Guiguen Y."/>
        </authorList>
    </citation>
    <scope>NUCLEOTIDE SEQUENCE [LARGE SCALE GENOMIC DNA]</scope>
</reference>
<dbReference type="InterPro" id="IPR000369">
    <property type="entry name" value="K_chnl_KCNE"/>
</dbReference>
<gene>
    <name evidence="7" type="ORF">GSONMT00077072001</name>
</gene>
<reference evidence="7" key="2">
    <citation type="submission" date="2014-03" db="EMBL/GenBank/DDBJ databases">
        <authorList>
            <person name="Genoscope - CEA"/>
        </authorList>
    </citation>
    <scope>NUCLEOTIDE SEQUENCE</scope>
</reference>
<dbReference type="GO" id="GO:1902282">
    <property type="term" value="F:voltage-gated potassium channel activity involved in ventricular cardiac muscle cell action potential repolarization"/>
    <property type="evidence" value="ECO:0007669"/>
    <property type="project" value="TreeGrafter"/>
</dbReference>
<dbReference type="GO" id="GO:0005251">
    <property type="term" value="F:delayed rectifier potassium channel activity"/>
    <property type="evidence" value="ECO:0007669"/>
    <property type="project" value="TreeGrafter"/>
</dbReference>
<evidence type="ECO:0000256" key="1">
    <source>
        <dbReference type="ARBA" id="ARBA00004167"/>
    </source>
</evidence>
<name>A0A060W0F3_ONCMY</name>
<evidence type="ECO:0000256" key="3">
    <source>
        <dbReference type="ARBA" id="ARBA00022692"/>
    </source>
</evidence>
<dbReference type="PRINTS" id="PR00168">
    <property type="entry name" value="KCNECHANNEL"/>
</dbReference>
<dbReference type="GO" id="GO:0008076">
    <property type="term" value="C:voltage-gated potassium channel complex"/>
    <property type="evidence" value="ECO:0007669"/>
    <property type="project" value="TreeGrafter"/>
</dbReference>
<dbReference type="Proteomes" id="UP000193380">
    <property type="component" value="Unassembled WGS sequence"/>
</dbReference>
<sequence>MCPSVCVCVWRERDRARERAREREVLEWKCRWNQITLQFFPLKSTEINGVLYLKRSPSSTSTFVSNNYRELPKAGQQKLRQKPSEQLEIKYFYPQQENRELTRAAVPFHNQQRSAMLHLNGTELQTLLLSFLQQCLNGTGLLVPVLSQNYTTQQVVLPVGGAIPKAQAQGFVYVLLMVGMFSFFTFGIMLSYIRSKKLESSHDPYHQYIAHDWTKGLTLPRAVTRALHEADTRIGDNGKNPMVICNPAALEQLPG</sequence>
<feature type="transmembrane region" description="Helical" evidence="6">
    <location>
        <begin position="171"/>
        <end position="193"/>
    </location>
</feature>
<proteinExistence type="inferred from homology"/>
<dbReference type="GO" id="GO:0015459">
    <property type="term" value="F:potassium channel regulator activity"/>
    <property type="evidence" value="ECO:0007669"/>
    <property type="project" value="TreeGrafter"/>
</dbReference>
<dbReference type="AlphaFoldDB" id="A0A060W0F3"/>
<dbReference type="GO" id="GO:0086091">
    <property type="term" value="P:regulation of heart rate by cardiac conduction"/>
    <property type="evidence" value="ECO:0007669"/>
    <property type="project" value="TreeGrafter"/>
</dbReference>
<evidence type="ECO:0000256" key="6">
    <source>
        <dbReference type="SAM" id="Phobius"/>
    </source>
</evidence>
<keyword evidence="3 6" id="KW-0812">Transmembrane</keyword>
<protein>
    <recommendedName>
        <fullName evidence="9">Potassium voltage-gated channel subfamily E member 1</fullName>
    </recommendedName>
</protein>
<dbReference type="STRING" id="8022.A0A060W0F3"/>
<dbReference type="Pfam" id="PF02060">
    <property type="entry name" value="ISK_Channel"/>
    <property type="match status" value="1"/>
</dbReference>
<keyword evidence="4 6" id="KW-1133">Transmembrane helix</keyword>
<comment type="subcellular location">
    <subcellularLocation>
        <location evidence="1">Membrane</location>
        <topology evidence="1">Single-pass membrane protein</topology>
    </subcellularLocation>
</comment>
<evidence type="ECO:0000313" key="8">
    <source>
        <dbReference type="Proteomes" id="UP000193380"/>
    </source>
</evidence>
<accession>A0A060W0F3</accession>
<dbReference type="PANTHER" id="PTHR15282:SF10">
    <property type="entry name" value="POTASSIUM VOLTAGE-GATED CHANNEL SUBFAMILY E MEMBER 1"/>
    <property type="match status" value="1"/>
</dbReference>
<evidence type="ECO:0000256" key="5">
    <source>
        <dbReference type="ARBA" id="ARBA00023136"/>
    </source>
</evidence>
<dbReference type="GO" id="GO:0044325">
    <property type="term" value="F:transmembrane transporter binding"/>
    <property type="evidence" value="ECO:0007669"/>
    <property type="project" value="TreeGrafter"/>
</dbReference>
<dbReference type="PANTHER" id="PTHR15282">
    <property type="entry name" value="POTASSIUM VOLTAGE-GATED CHANNEL SUBFAMILY E MEMBER 1, 3"/>
    <property type="match status" value="1"/>
</dbReference>
<dbReference type="GO" id="GO:0097623">
    <property type="term" value="P:potassium ion export across plasma membrane"/>
    <property type="evidence" value="ECO:0007669"/>
    <property type="project" value="TreeGrafter"/>
</dbReference>
<evidence type="ECO:0008006" key="9">
    <source>
        <dbReference type="Google" id="ProtNLM"/>
    </source>
</evidence>
<evidence type="ECO:0000256" key="4">
    <source>
        <dbReference type="ARBA" id="ARBA00022989"/>
    </source>
</evidence>